<dbReference type="EMBL" id="JAQOWY010000164">
    <property type="protein sequence ID" value="KAK1848694.1"/>
    <property type="molecule type" value="Genomic_DNA"/>
</dbReference>
<comment type="caution">
    <text evidence="2">The sequence shown here is derived from an EMBL/GenBank/DDBJ whole genome shotgun (WGS) entry which is preliminary data.</text>
</comment>
<sequence length="238" mass="26580">MPPTSAGLIVLHLRQLIVGAGFYETERSIGRLRRCRGLTHTAAVVQRAFKDAWCSKGTGAQVSRWLRGKGSPATKNATLERRERGIQELRERAAEHLTSVAQGTGSRDAAWLQELPEKGSFRWILCQSETRTPVIDSVRVYAENQIPHTRRRPHKVTGVWQVTVLAQPGTRLNVIVRGKVEVLLFETAVKTNLHYRRDSAECQYLGHMVLLKTCQVDGPSGVGLNCPREECHPQTAVD</sequence>
<evidence type="ECO:0000313" key="3">
    <source>
        <dbReference type="Proteomes" id="UP001243330"/>
    </source>
</evidence>
<organism evidence="2 3">
    <name type="scientific">Colletotrichum chrysophilum</name>
    <dbReference type="NCBI Taxonomy" id="1836956"/>
    <lineage>
        <taxon>Eukaryota</taxon>
        <taxon>Fungi</taxon>
        <taxon>Dikarya</taxon>
        <taxon>Ascomycota</taxon>
        <taxon>Pezizomycotina</taxon>
        <taxon>Sordariomycetes</taxon>
        <taxon>Hypocreomycetidae</taxon>
        <taxon>Glomerellales</taxon>
        <taxon>Glomerellaceae</taxon>
        <taxon>Colletotrichum</taxon>
        <taxon>Colletotrichum gloeosporioides species complex</taxon>
    </lineage>
</organism>
<gene>
    <name evidence="2" type="ORF">CCHR01_08667</name>
</gene>
<name>A0AAD9AJE2_9PEZI</name>
<keyword evidence="3" id="KW-1185">Reference proteome</keyword>
<dbReference type="AlphaFoldDB" id="A0AAD9AJE2"/>
<feature type="chain" id="PRO_5042052495" description="Transposase" evidence="1">
    <location>
        <begin position="20"/>
        <end position="238"/>
    </location>
</feature>
<dbReference type="Proteomes" id="UP001243330">
    <property type="component" value="Unassembled WGS sequence"/>
</dbReference>
<evidence type="ECO:0000313" key="2">
    <source>
        <dbReference type="EMBL" id="KAK1848694.1"/>
    </source>
</evidence>
<accession>A0AAD9AJE2</accession>
<reference evidence="2" key="1">
    <citation type="submission" date="2023-01" db="EMBL/GenBank/DDBJ databases">
        <title>Colletotrichum chrysophilum M932 genome sequence.</title>
        <authorList>
            <person name="Baroncelli R."/>
        </authorList>
    </citation>
    <scope>NUCLEOTIDE SEQUENCE</scope>
    <source>
        <strain evidence="2">M932</strain>
    </source>
</reference>
<proteinExistence type="predicted"/>
<evidence type="ECO:0000256" key="1">
    <source>
        <dbReference type="SAM" id="SignalP"/>
    </source>
</evidence>
<keyword evidence="1" id="KW-0732">Signal</keyword>
<protein>
    <recommendedName>
        <fullName evidence="4">Transposase</fullName>
    </recommendedName>
</protein>
<evidence type="ECO:0008006" key="4">
    <source>
        <dbReference type="Google" id="ProtNLM"/>
    </source>
</evidence>
<feature type="signal peptide" evidence="1">
    <location>
        <begin position="1"/>
        <end position="19"/>
    </location>
</feature>